<keyword evidence="3" id="KW-1185">Reference proteome</keyword>
<organism evidence="2 3">
    <name type="scientific">Sphaerulina musiva (strain SO2202)</name>
    <name type="common">Poplar stem canker fungus</name>
    <name type="synonym">Septoria musiva</name>
    <dbReference type="NCBI Taxonomy" id="692275"/>
    <lineage>
        <taxon>Eukaryota</taxon>
        <taxon>Fungi</taxon>
        <taxon>Dikarya</taxon>
        <taxon>Ascomycota</taxon>
        <taxon>Pezizomycotina</taxon>
        <taxon>Dothideomycetes</taxon>
        <taxon>Dothideomycetidae</taxon>
        <taxon>Mycosphaerellales</taxon>
        <taxon>Mycosphaerellaceae</taxon>
        <taxon>Sphaerulina</taxon>
    </lineage>
</organism>
<dbReference type="AlphaFoldDB" id="N1QFP0"/>
<dbReference type="HOGENOM" id="CLU_1928922_0_0_1"/>
<evidence type="ECO:0000256" key="1">
    <source>
        <dbReference type="SAM" id="SignalP"/>
    </source>
</evidence>
<accession>N1QFP0</accession>
<dbReference type="eggNOG" id="ENOG502R90Q">
    <property type="taxonomic scope" value="Eukaryota"/>
</dbReference>
<gene>
    <name evidence="2" type="ORF">SEPMUDRAFT_119108</name>
</gene>
<reference evidence="2 3" key="1">
    <citation type="journal article" date="2012" name="PLoS Pathog.">
        <title>Diverse lifestyles and strategies of plant pathogenesis encoded in the genomes of eighteen Dothideomycetes fungi.</title>
        <authorList>
            <person name="Ohm R.A."/>
            <person name="Feau N."/>
            <person name="Henrissat B."/>
            <person name="Schoch C.L."/>
            <person name="Horwitz B.A."/>
            <person name="Barry K.W."/>
            <person name="Condon B.J."/>
            <person name="Copeland A.C."/>
            <person name="Dhillon B."/>
            <person name="Glaser F."/>
            <person name="Hesse C.N."/>
            <person name="Kosti I."/>
            <person name="LaButti K."/>
            <person name="Lindquist E.A."/>
            <person name="Lucas S."/>
            <person name="Salamov A.A."/>
            <person name="Bradshaw R.E."/>
            <person name="Ciuffetti L."/>
            <person name="Hamelin R.C."/>
            <person name="Kema G.H.J."/>
            <person name="Lawrence C."/>
            <person name="Scott J.A."/>
            <person name="Spatafora J.W."/>
            <person name="Turgeon B.G."/>
            <person name="de Wit P.J.G.M."/>
            <person name="Zhong S."/>
            <person name="Goodwin S.B."/>
            <person name="Grigoriev I.V."/>
        </authorList>
    </citation>
    <scope>NUCLEOTIDE SEQUENCE [LARGE SCALE GENOMIC DNA]</scope>
    <source>
        <strain evidence="2 3">SO2202</strain>
    </source>
</reference>
<feature type="chain" id="PRO_5004110745" evidence="1">
    <location>
        <begin position="21"/>
        <end position="131"/>
    </location>
</feature>
<dbReference type="Proteomes" id="UP000016931">
    <property type="component" value="Unassembled WGS sequence"/>
</dbReference>
<feature type="signal peptide" evidence="1">
    <location>
        <begin position="1"/>
        <end position="20"/>
    </location>
</feature>
<evidence type="ECO:0000313" key="2">
    <source>
        <dbReference type="EMBL" id="EMF10567.1"/>
    </source>
</evidence>
<protein>
    <submittedName>
        <fullName evidence="2">Uncharacterized protein</fullName>
    </submittedName>
</protein>
<keyword evidence="1" id="KW-0732">Signal</keyword>
<dbReference type="OrthoDB" id="3648195at2759"/>
<dbReference type="RefSeq" id="XP_016758688.1">
    <property type="nucleotide sequence ID" value="XM_016901479.1"/>
</dbReference>
<dbReference type="GeneID" id="27898616"/>
<dbReference type="EMBL" id="KB456267">
    <property type="protein sequence ID" value="EMF10567.1"/>
    <property type="molecule type" value="Genomic_DNA"/>
</dbReference>
<proteinExistence type="predicted"/>
<evidence type="ECO:0000313" key="3">
    <source>
        <dbReference type="Proteomes" id="UP000016931"/>
    </source>
</evidence>
<name>N1QFP0_SPHMS</name>
<sequence length="131" mass="13911">MQFKAALAVIAASAITQTMAAPKLAANSIVARGYGDGPGAPFQIDGSVYGHGIRIEDDGTMTWNYGAIQVIFHLDGTIGYKAANGGDCDVTAVDGPKGSGCGEWIYLTWERDTFPGDVEQCEKYHINCPSY</sequence>